<dbReference type="Gene3D" id="2.60.40.10">
    <property type="entry name" value="Immunoglobulins"/>
    <property type="match status" value="1"/>
</dbReference>
<dbReference type="InterPro" id="IPR013783">
    <property type="entry name" value="Ig-like_fold"/>
</dbReference>
<evidence type="ECO:0000313" key="2">
    <source>
        <dbReference type="Proteomes" id="UP000746535"/>
    </source>
</evidence>
<dbReference type="InterPro" id="IPR008962">
    <property type="entry name" value="PapD-like_sf"/>
</dbReference>
<dbReference type="EMBL" id="JAAVJI010000003">
    <property type="protein sequence ID" value="NJP00748.1"/>
    <property type="molecule type" value="Genomic_DNA"/>
</dbReference>
<sequence length="245" mass="26775">MRFIFVIALLFGLPGLALGGPQISIGSLNDYLQAEKGVLVKRIANGGDATAFVKVRAWELIPKPDGTVEELPLDIQAGGGQRELVVSPTRLIIPAKGMQTVRLLFDGDRTHERYFRLRFNPVLPGAGDGFELTEQEAQDYEVSISGGVQMLAGFGSVLYVRPREVTHQLAIDEEEGRFVVRNVGNATAVLERFRRCDASGIDCDPAVVHHLPPGGRRVFPKTPGSTYAFEHRRGALAPLPYEIKG</sequence>
<dbReference type="RefSeq" id="WP_168083161.1">
    <property type="nucleotide sequence ID" value="NZ_JAAVJI010000003.1"/>
</dbReference>
<gene>
    <name evidence="1" type="ORF">HBH25_07720</name>
</gene>
<name>A0ABX0YBK1_9PSED</name>
<dbReference type="SUPFAM" id="SSF49354">
    <property type="entry name" value="PapD-like"/>
    <property type="match status" value="1"/>
</dbReference>
<comment type="caution">
    <text evidence="1">The sequence shown here is derived from an EMBL/GenBank/DDBJ whole genome shotgun (WGS) entry which is preliminary data.</text>
</comment>
<organism evidence="1 2">
    <name type="scientific">Pseudomonas quercus</name>
    <dbReference type="NCBI Taxonomy" id="2722792"/>
    <lineage>
        <taxon>Bacteria</taxon>
        <taxon>Pseudomonadati</taxon>
        <taxon>Pseudomonadota</taxon>
        <taxon>Gammaproteobacteria</taxon>
        <taxon>Pseudomonadales</taxon>
        <taxon>Pseudomonadaceae</taxon>
        <taxon>Pseudomonas</taxon>
    </lineage>
</organism>
<proteinExistence type="predicted"/>
<protein>
    <submittedName>
        <fullName evidence="1">Molecular chaperone</fullName>
    </submittedName>
</protein>
<dbReference type="Proteomes" id="UP000746535">
    <property type="component" value="Unassembled WGS sequence"/>
</dbReference>
<evidence type="ECO:0000313" key="1">
    <source>
        <dbReference type="EMBL" id="NJP00748.1"/>
    </source>
</evidence>
<keyword evidence="2" id="KW-1185">Reference proteome</keyword>
<accession>A0ABX0YBK1</accession>
<reference evidence="1 2" key="1">
    <citation type="submission" date="2020-03" db="EMBL/GenBank/DDBJ databases">
        <authorList>
            <person name="Wang L."/>
            <person name="He N."/>
            <person name="Li Y."/>
            <person name="Fang Y."/>
            <person name="Zhang F."/>
        </authorList>
    </citation>
    <scope>NUCLEOTIDE SEQUENCE [LARGE SCALE GENOMIC DNA]</scope>
    <source>
        <strain evidence="2">hsmgli-8</strain>
    </source>
</reference>